<proteinExistence type="inferred from homology"/>
<dbReference type="InterPro" id="IPR009652">
    <property type="entry name" value="PDCD10"/>
</dbReference>
<dbReference type="EnsemblMetazoa" id="XM_003390506.2">
    <property type="protein sequence ID" value="XP_003390554.1"/>
    <property type="gene ID" value="LOC100634495"/>
</dbReference>
<dbReference type="PANTHER" id="PTHR13250:SF1">
    <property type="entry name" value="PROGRAMMED CELL DEATH PROTEIN 10"/>
    <property type="match status" value="1"/>
</dbReference>
<comment type="similarity">
    <text evidence="4">Belongs to the PDCD10 family.</text>
</comment>
<comment type="subcellular location">
    <subcellularLocation>
        <location evidence="2">Cell membrane</location>
        <topology evidence="2">Peripheral membrane protein</topology>
        <orientation evidence="2">Cytoplasmic side</orientation>
    </subcellularLocation>
    <subcellularLocation>
        <location evidence="3">Cytoplasm</location>
    </subcellularLocation>
    <subcellularLocation>
        <location evidence="1">Golgi apparatus membrane</location>
        <topology evidence="1">Peripheral membrane protein</topology>
        <orientation evidence="1">Cytoplasmic side</orientation>
    </subcellularLocation>
</comment>
<dbReference type="AlphaFoldDB" id="A0A1X7THD5"/>
<dbReference type="STRING" id="400682.A0A1X7THD5"/>
<dbReference type="GO" id="GO:0005886">
    <property type="term" value="C:plasma membrane"/>
    <property type="evidence" value="ECO:0007669"/>
    <property type="project" value="UniProtKB-SubCell"/>
</dbReference>
<dbReference type="FunCoup" id="A0A1X7THD5">
    <property type="interactions" value="908"/>
</dbReference>
<keyword evidence="5" id="KW-1003">Cell membrane</keyword>
<gene>
    <name evidence="12" type="primary">100634495</name>
</gene>
<dbReference type="Gene3D" id="1.20.120.330">
    <property type="entry name" value="Nucleotidyltransferases domain 2"/>
    <property type="match status" value="1"/>
</dbReference>
<evidence type="ECO:0000256" key="7">
    <source>
        <dbReference type="ARBA" id="ARBA00022657"/>
    </source>
</evidence>
<dbReference type="OrthoDB" id="6017654at2759"/>
<evidence type="ECO:0000256" key="6">
    <source>
        <dbReference type="ARBA" id="ARBA00022490"/>
    </source>
</evidence>
<evidence type="ECO:0000256" key="2">
    <source>
        <dbReference type="ARBA" id="ARBA00004413"/>
    </source>
</evidence>
<evidence type="ECO:0000256" key="4">
    <source>
        <dbReference type="ARBA" id="ARBA00009181"/>
    </source>
</evidence>
<name>A0A1X7THD5_AMPQE</name>
<dbReference type="GO" id="GO:0019901">
    <property type="term" value="F:protein kinase binding"/>
    <property type="evidence" value="ECO:0007669"/>
    <property type="project" value="TreeGrafter"/>
</dbReference>
<evidence type="ECO:0000256" key="3">
    <source>
        <dbReference type="ARBA" id="ARBA00004496"/>
    </source>
</evidence>
<keyword evidence="10" id="KW-0472">Membrane</keyword>
<dbReference type="InterPro" id="IPR048288">
    <property type="entry name" value="PDCD10_N"/>
</dbReference>
<dbReference type="PANTHER" id="PTHR13250">
    <property type="entry name" value="TF-1 CELL APOPTOSIS RELATED PROTEIN-15"/>
    <property type="match status" value="1"/>
</dbReference>
<reference evidence="12" key="2">
    <citation type="submission" date="2017-05" db="UniProtKB">
        <authorList>
            <consortium name="EnsemblMetazoa"/>
        </authorList>
    </citation>
    <scope>IDENTIFICATION</scope>
</reference>
<dbReference type="Proteomes" id="UP000007879">
    <property type="component" value="Unassembled WGS sequence"/>
</dbReference>
<evidence type="ECO:0000256" key="8">
    <source>
        <dbReference type="ARBA" id="ARBA00022703"/>
    </source>
</evidence>
<dbReference type="GO" id="GO:1903358">
    <property type="term" value="P:regulation of Golgi organization"/>
    <property type="evidence" value="ECO:0007669"/>
    <property type="project" value="TreeGrafter"/>
</dbReference>
<dbReference type="OMA" id="HVVLFPI"/>
<evidence type="ECO:0000256" key="5">
    <source>
        <dbReference type="ARBA" id="ARBA00022475"/>
    </source>
</evidence>
<dbReference type="Pfam" id="PF20929">
    <property type="entry name" value="PDCD10_N"/>
    <property type="match status" value="1"/>
</dbReference>
<evidence type="ECO:0000259" key="11">
    <source>
        <dbReference type="Pfam" id="PF20929"/>
    </source>
</evidence>
<sequence>MDDKGAVASLALHAVIEPIFKDLELEDRNIAAVQTLRSAFTKAEKCHPGLSQQFLGGVLDAEGVVLNLHEVLLRLAGSECPEYVISADIVEFQLLQKKATTLKIKLSHIPDQIQDRSEFLQTIRDIASAIKEVLDAVNELSQNHQDLPRMSEYKKTLDNQKRVFVRSSRSFSDTLKKYFKDGRAEHVYISANRLINHTNTLLATYKSISS</sequence>
<keyword evidence="9" id="KW-0333">Golgi apparatus</keyword>
<reference evidence="13" key="1">
    <citation type="journal article" date="2010" name="Nature">
        <title>The Amphimedon queenslandica genome and the evolution of animal complexity.</title>
        <authorList>
            <person name="Srivastava M."/>
            <person name="Simakov O."/>
            <person name="Chapman J."/>
            <person name="Fahey B."/>
            <person name="Gauthier M.E."/>
            <person name="Mitros T."/>
            <person name="Richards G.S."/>
            <person name="Conaco C."/>
            <person name="Dacre M."/>
            <person name="Hellsten U."/>
            <person name="Larroux C."/>
            <person name="Putnam N.H."/>
            <person name="Stanke M."/>
            <person name="Adamska M."/>
            <person name="Darling A."/>
            <person name="Degnan S.M."/>
            <person name="Oakley T.H."/>
            <person name="Plachetzki D.C."/>
            <person name="Zhai Y."/>
            <person name="Adamski M."/>
            <person name="Calcino A."/>
            <person name="Cummins S.F."/>
            <person name="Goodstein D.M."/>
            <person name="Harris C."/>
            <person name="Jackson D.J."/>
            <person name="Leys S.P."/>
            <person name="Shu S."/>
            <person name="Woodcroft B.J."/>
            <person name="Vervoort M."/>
            <person name="Kosik K.S."/>
            <person name="Manning G."/>
            <person name="Degnan B.M."/>
            <person name="Rokhsar D.S."/>
        </authorList>
    </citation>
    <scope>NUCLEOTIDE SEQUENCE [LARGE SCALE GENOMIC DNA]</scope>
</reference>
<feature type="domain" description="Programmed cell death protein 10 dimerisation" evidence="11">
    <location>
        <begin position="5"/>
        <end position="63"/>
    </location>
</feature>
<evidence type="ECO:0000256" key="10">
    <source>
        <dbReference type="ARBA" id="ARBA00023136"/>
    </source>
</evidence>
<dbReference type="GO" id="GO:0090443">
    <property type="term" value="C:FAR/SIN/STRIPAK complex"/>
    <property type="evidence" value="ECO:0007669"/>
    <property type="project" value="TreeGrafter"/>
</dbReference>
<organism evidence="12">
    <name type="scientific">Amphimedon queenslandica</name>
    <name type="common">Sponge</name>
    <dbReference type="NCBI Taxonomy" id="400682"/>
    <lineage>
        <taxon>Eukaryota</taxon>
        <taxon>Metazoa</taxon>
        <taxon>Porifera</taxon>
        <taxon>Demospongiae</taxon>
        <taxon>Heteroscleromorpha</taxon>
        <taxon>Haplosclerida</taxon>
        <taxon>Niphatidae</taxon>
        <taxon>Amphimedon</taxon>
    </lineage>
</organism>
<dbReference type="KEGG" id="aqu:100634495"/>
<dbReference type="EnsemblMetazoa" id="Aqu2.1.14136_001">
    <property type="protein sequence ID" value="Aqu2.1.14136_001"/>
    <property type="gene ID" value="Aqu2.1.14136"/>
</dbReference>
<evidence type="ECO:0000313" key="13">
    <source>
        <dbReference type="Proteomes" id="UP000007879"/>
    </source>
</evidence>
<dbReference type="Pfam" id="PF06840">
    <property type="entry name" value="PDC10_C"/>
    <property type="match status" value="1"/>
</dbReference>
<evidence type="ECO:0000256" key="9">
    <source>
        <dbReference type="ARBA" id="ARBA00023034"/>
    </source>
</evidence>
<evidence type="ECO:0000313" key="12">
    <source>
        <dbReference type="EnsemblMetazoa" id="Aqu2.1.14136_001"/>
    </source>
</evidence>
<keyword evidence="13" id="KW-1185">Reference proteome</keyword>
<keyword evidence="8" id="KW-0053">Apoptosis</keyword>
<keyword evidence="7" id="KW-0037">Angiogenesis</keyword>
<dbReference type="GO" id="GO:0000139">
    <property type="term" value="C:Golgi membrane"/>
    <property type="evidence" value="ECO:0007669"/>
    <property type="project" value="UniProtKB-SubCell"/>
</dbReference>
<evidence type="ECO:0000256" key="1">
    <source>
        <dbReference type="ARBA" id="ARBA00004255"/>
    </source>
</evidence>
<dbReference type="Gene3D" id="1.10.12.70">
    <property type="match status" value="1"/>
</dbReference>
<dbReference type="GO" id="GO:0006915">
    <property type="term" value="P:apoptotic process"/>
    <property type="evidence" value="ECO:0007669"/>
    <property type="project" value="UniProtKB-KW"/>
</dbReference>
<dbReference type="eggNOG" id="KOG4025">
    <property type="taxonomic scope" value="Eukaryota"/>
</dbReference>
<keyword evidence="6" id="KW-0963">Cytoplasm</keyword>
<dbReference type="InterPro" id="IPR046409">
    <property type="entry name" value="PDC10_dimerisation_sf"/>
</dbReference>
<protein>
    <recommendedName>
        <fullName evidence="11">Programmed cell death protein 10 dimerisation domain-containing protein</fullName>
    </recommendedName>
</protein>
<accession>A0A1X7THD5</accession>
<dbReference type="InParanoid" id="A0A1X7THD5"/>